<evidence type="ECO:0000313" key="4">
    <source>
        <dbReference type="EMBL" id="CAH9127845.1"/>
    </source>
</evidence>
<evidence type="ECO:0000259" key="3">
    <source>
        <dbReference type="PROSITE" id="PS50158"/>
    </source>
</evidence>
<reference evidence="4" key="1">
    <citation type="submission" date="2022-07" db="EMBL/GenBank/DDBJ databases">
        <authorList>
            <person name="Macas J."/>
            <person name="Novak P."/>
            <person name="Neumann P."/>
        </authorList>
    </citation>
    <scope>NUCLEOTIDE SEQUENCE</scope>
</reference>
<keyword evidence="1" id="KW-0479">Metal-binding</keyword>
<dbReference type="PANTHER" id="PTHR47481">
    <property type="match status" value="1"/>
</dbReference>
<proteinExistence type="predicted"/>
<evidence type="ECO:0000256" key="1">
    <source>
        <dbReference type="PROSITE-ProRule" id="PRU00047"/>
    </source>
</evidence>
<dbReference type="EMBL" id="CAMAPF010000948">
    <property type="protein sequence ID" value="CAH9127845.1"/>
    <property type="molecule type" value="Genomic_DNA"/>
</dbReference>
<dbReference type="Pfam" id="PF14223">
    <property type="entry name" value="Retrotran_gag_2"/>
    <property type="match status" value="1"/>
</dbReference>
<dbReference type="SUPFAM" id="SSF57756">
    <property type="entry name" value="Retrovirus zinc finger-like domains"/>
    <property type="match status" value="1"/>
</dbReference>
<dbReference type="AlphaFoldDB" id="A0AAV0EXD4"/>
<dbReference type="SMART" id="SM00343">
    <property type="entry name" value="ZnF_C2HC"/>
    <property type="match status" value="1"/>
</dbReference>
<keyword evidence="1" id="KW-0863">Zinc-finger</keyword>
<evidence type="ECO:0000256" key="2">
    <source>
        <dbReference type="SAM" id="MobiDB-lite"/>
    </source>
</evidence>
<feature type="region of interest" description="Disordered" evidence="2">
    <location>
        <begin position="256"/>
        <end position="320"/>
    </location>
</feature>
<keyword evidence="5" id="KW-1185">Reference proteome</keyword>
<dbReference type="InterPro" id="IPR036875">
    <property type="entry name" value="Znf_CCHC_sf"/>
</dbReference>
<feature type="region of interest" description="Disordered" evidence="2">
    <location>
        <begin position="344"/>
        <end position="372"/>
    </location>
</feature>
<dbReference type="InterPro" id="IPR001878">
    <property type="entry name" value="Znf_CCHC"/>
</dbReference>
<protein>
    <recommendedName>
        <fullName evidence="3">CCHC-type domain-containing protein</fullName>
    </recommendedName>
</protein>
<accession>A0AAV0EXD4</accession>
<dbReference type="Proteomes" id="UP001152523">
    <property type="component" value="Unassembled WGS sequence"/>
</dbReference>
<evidence type="ECO:0000313" key="5">
    <source>
        <dbReference type="Proteomes" id="UP001152523"/>
    </source>
</evidence>
<dbReference type="Gene3D" id="4.10.60.10">
    <property type="entry name" value="Zinc finger, CCHC-type"/>
    <property type="match status" value="1"/>
</dbReference>
<dbReference type="PROSITE" id="PS50158">
    <property type="entry name" value="ZF_CCHC"/>
    <property type="match status" value="1"/>
</dbReference>
<dbReference type="GO" id="GO:0008270">
    <property type="term" value="F:zinc ion binding"/>
    <property type="evidence" value="ECO:0007669"/>
    <property type="project" value="UniProtKB-KW"/>
</dbReference>
<feature type="domain" description="CCHC-type" evidence="3">
    <location>
        <begin position="242"/>
        <end position="257"/>
    </location>
</feature>
<organism evidence="4 5">
    <name type="scientific">Cuscuta epithymum</name>
    <dbReference type="NCBI Taxonomy" id="186058"/>
    <lineage>
        <taxon>Eukaryota</taxon>
        <taxon>Viridiplantae</taxon>
        <taxon>Streptophyta</taxon>
        <taxon>Embryophyta</taxon>
        <taxon>Tracheophyta</taxon>
        <taxon>Spermatophyta</taxon>
        <taxon>Magnoliopsida</taxon>
        <taxon>eudicotyledons</taxon>
        <taxon>Gunneridae</taxon>
        <taxon>Pentapetalae</taxon>
        <taxon>asterids</taxon>
        <taxon>lamiids</taxon>
        <taxon>Solanales</taxon>
        <taxon>Convolvulaceae</taxon>
        <taxon>Cuscuteae</taxon>
        <taxon>Cuscuta</taxon>
        <taxon>Cuscuta subgen. Cuscuta</taxon>
    </lineage>
</organism>
<feature type="compositionally biased region" description="Polar residues" evidence="2">
    <location>
        <begin position="279"/>
        <end position="291"/>
    </location>
</feature>
<name>A0AAV0EXD4_9ASTE</name>
<dbReference type="GO" id="GO:0003676">
    <property type="term" value="F:nucleic acid binding"/>
    <property type="evidence" value="ECO:0007669"/>
    <property type="project" value="InterPro"/>
</dbReference>
<comment type="caution">
    <text evidence="4">The sequence shown here is derived from an EMBL/GenBank/DDBJ whole genome shotgun (WGS) entry which is preliminary data.</text>
</comment>
<sequence>MAGGDDSLQSIGVRLDGKNFGYWSYVMINFLKGKGLWDYVCGKSVCPKSGDEKFDELFRIWETNNSKIITWINNSVEQRIGVQLAKFKTAKDIWDYLSKLFVQNNFAVKYQLQSEIRALVQNDLGIQDYFCAMTALWDQLALTESVELQACDAYIKCRDEDRLVQLLMGLRPEFDNCRSGLLHRKPLPSVEDVVNELMAEETCLKTLKGAHPASTSVLAVPPSAPVLAAPINQYKTSSVGNCNYCKQPGHWKNQCPELRKGSSWKPPQSGQGYKPPQPRTQGYRPTTQYHGGQQKHYPHPPTQAALVPSLNQSGSEVIGNSSPDFLADQFQQFLAFQQYQNSTQSHALSVPCPPPPLTGSGSKIQESDWDRA</sequence>
<keyword evidence="1" id="KW-0862">Zinc</keyword>
<dbReference type="PANTHER" id="PTHR47481:SF31">
    <property type="entry name" value="OS01G0873500 PROTEIN"/>
    <property type="match status" value="1"/>
</dbReference>
<feature type="compositionally biased region" description="Polar residues" evidence="2">
    <location>
        <begin position="309"/>
        <end position="320"/>
    </location>
</feature>
<gene>
    <name evidence="4" type="ORF">CEPIT_LOCUS28640</name>
</gene>